<dbReference type="Gene3D" id="3.40.440.10">
    <property type="entry name" value="Adenylosuccinate Synthetase, subunit A, domain 1"/>
    <property type="match status" value="2"/>
</dbReference>
<reference evidence="8 9" key="1">
    <citation type="submission" date="2012-06" db="EMBL/GenBank/DDBJ databases">
        <title>Complete genome of Terriglobus roseus DSM 18391.</title>
        <authorList>
            <consortium name="US DOE Joint Genome Institute (JGI-PGF)"/>
            <person name="Lucas S."/>
            <person name="Copeland A."/>
            <person name="Lapidus A."/>
            <person name="Glavina del Rio T."/>
            <person name="Dalin E."/>
            <person name="Tice H."/>
            <person name="Bruce D."/>
            <person name="Goodwin L."/>
            <person name="Pitluck S."/>
            <person name="Peters L."/>
            <person name="Mikhailova N."/>
            <person name="Munk A.C.C."/>
            <person name="Kyrpides N."/>
            <person name="Mavromatis K."/>
            <person name="Ivanova N."/>
            <person name="Brettin T."/>
            <person name="Detter J.C."/>
            <person name="Han C."/>
            <person name="Larimer F."/>
            <person name="Land M."/>
            <person name="Hauser L."/>
            <person name="Markowitz V."/>
            <person name="Cheng J.-F."/>
            <person name="Hugenholtz P."/>
            <person name="Woyke T."/>
            <person name="Wu D."/>
            <person name="Brambilla E."/>
            <person name="Klenk H.-P."/>
            <person name="Eisen J.A."/>
        </authorList>
    </citation>
    <scope>NUCLEOTIDE SEQUENCE [LARGE SCALE GENOMIC DNA]</scope>
    <source>
        <strain evidence="9">DSM 18391 / NRRL B-41598 / KBS 63</strain>
    </source>
</reference>
<keyword evidence="3 7" id="KW-0547">Nucleotide-binding</keyword>
<dbReference type="SUPFAM" id="SSF52540">
    <property type="entry name" value="P-loop containing nucleoside triphosphate hydrolases"/>
    <property type="match status" value="2"/>
</dbReference>
<dbReference type="HOGENOM" id="CLU_477229_0_0_0"/>
<evidence type="ECO:0000256" key="3">
    <source>
        <dbReference type="ARBA" id="ARBA00022741"/>
    </source>
</evidence>
<dbReference type="GO" id="GO:0005737">
    <property type="term" value="C:cytoplasm"/>
    <property type="evidence" value="ECO:0007669"/>
    <property type="project" value="UniProtKB-SubCell"/>
</dbReference>
<evidence type="ECO:0000256" key="1">
    <source>
        <dbReference type="ARBA" id="ARBA00022598"/>
    </source>
</evidence>
<feature type="binding site" evidence="7">
    <location>
        <begin position="485"/>
        <end position="487"/>
    </location>
    <ligand>
        <name>GTP</name>
        <dbReference type="ChEBI" id="CHEBI:37565"/>
    </ligand>
</feature>
<dbReference type="EC" id="6.3.4.4" evidence="7"/>
<feature type="binding site" description="in other chain" evidence="7">
    <location>
        <begin position="229"/>
        <end position="232"/>
    </location>
    <ligand>
        <name>IMP</name>
        <dbReference type="ChEBI" id="CHEBI:58053"/>
        <note>ligand shared between dimeric partners</note>
    </ligand>
</feature>
<evidence type="ECO:0000256" key="7">
    <source>
        <dbReference type="HAMAP-Rule" id="MF_00011"/>
    </source>
</evidence>
<feature type="active site" description="Proton donor" evidence="7">
    <location>
        <position position="232"/>
    </location>
</feature>
<keyword evidence="1 7" id="KW-0436">Ligase</keyword>
<keyword evidence="7" id="KW-0963">Cytoplasm</keyword>
<dbReference type="GO" id="GO:0004019">
    <property type="term" value="F:adenylosuccinate synthase activity"/>
    <property type="evidence" value="ECO:0007669"/>
    <property type="project" value="UniProtKB-UniRule"/>
</dbReference>
<dbReference type="Gene3D" id="3.40.50.300">
    <property type="entry name" value="P-loop containing nucleotide triphosphate hydrolases"/>
    <property type="match status" value="1"/>
</dbReference>
<organism evidence="8 9">
    <name type="scientific">Terriglobus roseus (strain DSM 18391 / NRRL B-41598 / KBS 63)</name>
    <dbReference type="NCBI Taxonomy" id="926566"/>
    <lineage>
        <taxon>Bacteria</taxon>
        <taxon>Pseudomonadati</taxon>
        <taxon>Acidobacteriota</taxon>
        <taxon>Terriglobia</taxon>
        <taxon>Terriglobales</taxon>
        <taxon>Acidobacteriaceae</taxon>
        <taxon>Terriglobus</taxon>
    </lineage>
</organism>
<feature type="binding site" evidence="7">
    <location>
        <position position="459"/>
    </location>
    <ligand>
        <name>GTP</name>
        <dbReference type="ChEBI" id="CHEBI:37565"/>
    </ligand>
</feature>
<dbReference type="InterPro" id="IPR001114">
    <property type="entry name" value="Adenylosuccinate_synthetase"/>
</dbReference>
<dbReference type="InterPro" id="IPR042111">
    <property type="entry name" value="Adenylosuccinate_synth_dom3"/>
</dbReference>
<name>I3ZMM2_TERRK</name>
<feature type="binding site" description="in other chain" evidence="7">
    <location>
        <position position="381"/>
    </location>
    <ligand>
        <name>IMP</name>
        <dbReference type="ChEBI" id="CHEBI:58053"/>
        <note>ligand shared between dimeric partners</note>
    </ligand>
</feature>
<comment type="caution">
    <text evidence="7">Lacks conserved residue(s) required for the propagation of feature annotation.</text>
</comment>
<comment type="subunit">
    <text evidence="7">Homodimer.</text>
</comment>
<keyword evidence="6 7" id="KW-0342">GTP-binding</keyword>
<comment type="function">
    <text evidence="7">Plays an important role in the de novo pathway of purine nucleotide biosynthesis. Catalyzes the first committed step in the biosynthesis of AMP from IMP.</text>
</comment>
<comment type="cofactor">
    <cofactor evidence="7">
        <name>Mg(2+)</name>
        <dbReference type="ChEBI" id="CHEBI:18420"/>
    </cofactor>
    <text evidence="7">Binds 1 Mg(2+) ion per subunit.</text>
</comment>
<evidence type="ECO:0000313" key="8">
    <source>
        <dbReference type="EMBL" id="AFL90490.1"/>
    </source>
</evidence>
<proteinExistence type="inferred from homology"/>
<feature type="binding site" description="in other chain" evidence="7">
    <location>
        <position position="457"/>
    </location>
    <ligand>
        <name>IMP</name>
        <dbReference type="ChEBI" id="CHEBI:58053"/>
        <note>ligand shared between dimeric partners</note>
    </ligand>
</feature>
<keyword evidence="5 7" id="KW-0460">Magnesium</keyword>
<dbReference type="PANTHER" id="PTHR11846">
    <property type="entry name" value="ADENYLOSUCCINATE SYNTHETASE"/>
    <property type="match status" value="1"/>
</dbReference>
<feature type="binding site" evidence="7">
    <location>
        <position position="231"/>
    </location>
    <ligand>
        <name>Mg(2+)</name>
        <dbReference type="ChEBI" id="CHEBI:18420"/>
    </ligand>
</feature>
<feature type="binding site" evidence="7">
    <location>
        <begin position="231"/>
        <end position="233"/>
    </location>
    <ligand>
        <name>GTP</name>
        <dbReference type="ChEBI" id="CHEBI:37565"/>
    </ligand>
</feature>
<feature type="binding site" description="in other chain" evidence="7">
    <location>
        <position position="366"/>
    </location>
    <ligand>
        <name>IMP</name>
        <dbReference type="ChEBI" id="CHEBI:58053"/>
        <note>ligand shared between dimeric partners</note>
    </ligand>
</feature>
<dbReference type="SMART" id="SM00788">
    <property type="entry name" value="Adenylsucc_synt"/>
    <property type="match status" value="1"/>
</dbReference>
<dbReference type="GO" id="GO:0005525">
    <property type="term" value="F:GTP binding"/>
    <property type="evidence" value="ECO:0007669"/>
    <property type="project" value="UniProtKB-UniRule"/>
</dbReference>
<dbReference type="Proteomes" id="UP000006056">
    <property type="component" value="Chromosome"/>
</dbReference>
<evidence type="ECO:0000256" key="6">
    <source>
        <dbReference type="ARBA" id="ARBA00023134"/>
    </source>
</evidence>
<dbReference type="InterPro" id="IPR027417">
    <property type="entry name" value="P-loop_NTPase"/>
</dbReference>
<evidence type="ECO:0000256" key="5">
    <source>
        <dbReference type="ARBA" id="ARBA00022842"/>
    </source>
</evidence>
<keyword evidence="4 7" id="KW-0658">Purine biosynthesis</keyword>
<evidence type="ECO:0000256" key="4">
    <source>
        <dbReference type="ARBA" id="ARBA00022755"/>
    </source>
</evidence>
<dbReference type="PANTHER" id="PTHR11846:SF0">
    <property type="entry name" value="ADENYLOSUCCINATE SYNTHETASE"/>
    <property type="match status" value="1"/>
</dbReference>
<accession>I3ZMM2</accession>
<feature type="binding site" description="in other chain" evidence="7">
    <location>
        <position position="311"/>
    </location>
    <ligand>
        <name>IMP</name>
        <dbReference type="ChEBI" id="CHEBI:58053"/>
        <note>ligand shared between dimeric partners</note>
    </ligand>
</feature>
<dbReference type="eggNOG" id="COG0237">
    <property type="taxonomic scope" value="Bacteria"/>
</dbReference>
<comment type="similarity">
    <text evidence="7">Belongs to the adenylosuccinate synthetase family.</text>
</comment>
<comment type="catalytic activity">
    <reaction evidence="7">
        <text>IMP + L-aspartate + GTP = N(6)-(1,2-dicarboxyethyl)-AMP + GDP + phosphate + 2 H(+)</text>
        <dbReference type="Rhea" id="RHEA:15753"/>
        <dbReference type="ChEBI" id="CHEBI:15378"/>
        <dbReference type="ChEBI" id="CHEBI:29991"/>
        <dbReference type="ChEBI" id="CHEBI:37565"/>
        <dbReference type="ChEBI" id="CHEBI:43474"/>
        <dbReference type="ChEBI" id="CHEBI:57567"/>
        <dbReference type="ChEBI" id="CHEBI:58053"/>
        <dbReference type="ChEBI" id="CHEBI:58189"/>
        <dbReference type="EC" id="6.3.4.4"/>
    </reaction>
</comment>
<dbReference type="EMBL" id="CP003379">
    <property type="protein sequence ID" value="AFL90490.1"/>
    <property type="molecule type" value="Genomic_DNA"/>
</dbReference>
<gene>
    <name evidence="7" type="primary">purA</name>
    <name evidence="8" type="ordered locus">Terro_4293</name>
</gene>
<evidence type="ECO:0000256" key="2">
    <source>
        <dbReference type="ARBA" id="ARBA00022723"/>
    </source>
</evidence>
<protein>
    <recommendedName>
        <fullName evidence="7">Adenylosuccinate synthetase</fullName>
        <shortName evidence="7">AMPSase</shortName>
        <shortName evidence="7">AdSS</shortName>
        <ecNumber evidence="7">6.3.4.4</ecNumber>
    </recommendedName>
    <alternativeName>
        <fullName evidence="7">IMP--aspartate ligase</fullName>
    </alternativeName>
</protein>
<dbReference type="InterPro" id="IPR042109">
    <property type="entry name" value="Adenylosuccinate_synth_dom1"/>
</dbReference>
<dbReference type="HAMAP" id="MF_00011">
    <property type="entry name" value="Adenylosucc_synth"/>
    <property type="match status" value="1"/>
</dbReference>
<dbReference type="GO" id="GO:0046040">
    <property type="term" value="P:IMP metabolic process"/>
    <property type="evidence" value="ECO:0007669"/>
    <property type="project" value="TreeGrafter"/>
</dbReference>
<keyword evidence="9" id="KW-1185">Reference proteome</keyword>
<dbReference type="PATRIC" id="fig|926566.3.peg.4236"/>
<dbReference type="eggNOG" id="COG0104">
    <property type="taxonomic scope" value="Bacteria"/>
</dbReference>
<dbReference type="KEGG" id="trs:Terro_4293"/>
<dbReference type="Gene3D" id="3.90.170.10">
    <property type="entry name" value="Adenylosuccinate Synthetase, subunit A, domain 3"/>
    <property type="match status" value="1"/>
</dbReference>
<dbReference type="Pfam" id="PF00709">
    <property type="entry name" value="Adenylsucc_synt"/>
    <property type="match status" value="2"/>
</dbReference>
<comment type="subcellular location">
    <subcellularLocation>
        <location evidence="7">Cytoplasm</location>
    </subcellularLocation>
</comment>
<sequence>MCGSCMATRLVVLSGPIGVGKSTLTKSLATRFGARIVKTRELLDLEAQHSFKTIHSREEYQAFGEALDLRDGGQWVANAVHELFRREPADFICVDSVRIQAQIDFLRKQYGLAVFHLHMTADIEDLEMRFLERSVTFEEAASYAESQLCETERAVHHLAARADAVVNTSRCNPGDVVVRVATYLKLLSRDHAPSVDLLVGGQFGSEGKGHIASFLAREYQLLIRGGGPNAGHKVYETPSVYTHHQLPCGTRSTTAQLMIAPGAIINPEALLKEIADCGVTPERLSIDPRVMIISREDIRAEELLVKRIGSTGQGVGAAAARRIMGRSEPALLARDVAALKPFIQDTNRLLENAYLHGDRILIEGTQGAGLSLYHGSYPNVTSRDTSASACVSEAGISPKRVRKIVMTCRTYPIRVQNGTEGTSGPLGKELSWSEVAKRSGYSEEELTAAEKTSTTGRQRRVSEFDWVQLRRAALLNGPTDIALTFADYLDRKNTDARRFEQLTDATIKFAEEVENVTGAPVSLISTRFNFRSIIDRRNW</sequence>
<dbReference type="UniPathway" id="UPA00075">
    <property type="reaction ID" value="UER00335"/>
</dbReference>
<comment type="pathway">
    <text evidence="7">Purine metabolism; AMP biosynthesis via de novo pathway; AMP from IMP: step 1/2.</text>
</comment>
<dbReference type="GO" id="GO:0000287">
    <property type="term" value="F:magnesium ion binding"/>
    <property type="evidence" value="ECO:0007669"/>
    <property type="project" value="UniProtKB-UniRule"/>
</dbReference>
<dbReference type="STRING" id="926566.Terro_4293"/>
<evidence type="ECO:0000313" key="9">
    <source>
        <dbReference type="Proteomes" id="UP000006056"/>
    </source>
</evidence>
<dbReference type="GO" id="GO:0044208">
    <property type="term" value="P:'de novo' AMP biosynthetic process"/>
    <property type="evidence" value="ECO:0007669"/>
    <property type="project" value="UniProtKB-UniRule"/>
</dbReference>
<keyword evidence="2 7" id="KW-0479">Metal-binding</keyword>
<dbReference type="AlphaFoldDB" id="I3ZMM2"/>